<dbReference type="PANTHER" id="PTHR12192:SF2">
    <property type="entry name" value="GLUTATHIONE-SPECIFIC GAMMA-GLUTAMYLCYCLOTRANSFERASE 2"/>
    <property type="match status" value="1"/>
</dbReference>
<dbReference type="InterPro" id="IPR006840">
    <property type="entry name" value="ChaC"/>
</dbReference>
<dbReference type="CDD" id="cd06661">
    <property type="entry name" value="GGCT_like"/>
    <property type="match status" value="1"/>
</dbReference>
<dbReference type="EC" id="4.3.2.7" evidence="2"/>
<evidence type="ECO:0000256" key="3">
    <source>
        <dbReference type="ARBA" id="ARBA00023239"/>
    </source>
</evidence>
<protein>
    <recommendedName>
        <fullName evidence="2">glutathione-specific gamma-glutamylcyclotransferase</fullName>
        <ecNumber evidence="2">4.3.2.7</ecNumber>
    </recommendedName>
    <alternativeName>
        <fullName evidence="4">Cation transport regulator-like protein 2</fullName>
    </alternativeName>
</protein>
<organism evidence="7 8">
    <name type="scientific">Polypedilum vanderplanki</name>
    <name type="common">Sleeping chironomid midge</name>
    <dbReference type="NCBI Taxonomy" id="319348"/>
    <lineage>
        <taxon>Eukaryota</taxon>
        <taxon>Metazoa</taxon>
        <taxon>Ecdysozoa</taxon>
        <taxon>Arthropoda</taxon>
        <taxon>Hexapoda</taxon>
        <taxon>Insecta</taxon>
        <taxon>Pterygota</taxon>
        <taxon>Neoptera</taxon>
        <taxon>Endopterygota</taxon>
        <taxon>Diptera</taxon>
        <taxon>Nematocera</taxon>
        <taxon>Chironomoidea</taxon>
        <taxon>Chironomidae</taxon>
        <taxon>Chironominae</taxon>
        <taxon>Polypedilum</taxon>
        <taxon>Polypedilum</taxon>
    </lineage>
</organism>
<dbReference type="Proteomes" id="UP001107558">
    <property type="component" value="Chromosome 1"/>
</dbReference>
<comment type="catalytic activity">
    <reaction evidence="6">
        <text>glutathione = L-cysteinylglycine + 5-oxo-L-proline</text>
        <dbReference type="Rhea" id="RHEA:47724"/>
        <dbReference type="ChEBI" id="CHEBI:57925"/>
        <dbReference type="ChEBI" id="CHEBI:58402"/>
        <dbReference type="ChEBI" id="CHEBI:61694"/>
        <dbReference type="EC" id="4.3.2.7"/>
    </reaction>
</comment>
<dbReference type="GO" id="GO:0005737">
    <property type="term" value="C:cytoplasm"/>
    <property type="evidence" value="ECO:0007669"/>
    <property type="project" value="TreeGrafter"/>
</dbReference>
<dbReference type="PANTHER" id="PTHR12192">
    <property type="entry name" value="CATION TRANSPORT PROTEIN CHAC-RELATED"/>
    <property type="match status" value="1"/>
</dbReference>
<proteinExistence type="inferred from homology"/>
<dbReference type="EMBL" id="JADBJN010000001">
    <property type="protein sequence ID" value="KAG5680686.1"/>
    <property type="molecule type" value="Genomic_DNA"/>
</dbReference>
<evidence type="ECO:0000313" key="7">
    <source>
        <dbReference type="EMBL" id="KAG5680686.1"/>
    </source>
</evidence>
<name>A0A9J6CGG1_POLVA</name>
<dbReference type="SUPFAM" id="SSF110857">
    <property type="entry name" value="Gamma-glutamyl cyclotransferase-like"/>
    <property type="match status" value="1"/>
</dbReference>
<evidence type="ECO:0000256" key="6">
    <source>
        <dbReference type="ARBA" id="ARBA00048073"/>
    </source>
</evidence>
<gene>
    <name evidence="7" type="ORF">PVAND_010179</name>
</gene>
<dbReference type="Gene3D" id="3.10.490.10">
    <property type="entry name" value="Gamma-glutamyl cyclotransferase-like"/>
    <property type="match status" value="1"/>
</dbReference>
<dbReference type="OrthoDB" id="1933483at2759"/>
<dbReference type="GO" id="GO:0061928">
    <property type="term" value="F:glutathione specific gamma-glutamylcyclotransferase activity"/>
    <property type="evidence" value="ECO:0007669"/>
    <property type="project" value="UniProtKB-EC"/>
</dbReference>
<evidence type="ECO:0000256" key="2">
    <source>
        <dbReference type="ARBA" id="ARBA00012344"/>
    </source>
</evidence>
<reference evidence="7" key="1">
    <citation type="submission" date="2021-03" db="EMBL/GenBank/DDBJ databases">
        <title>Chromosome level genome of the anhydrobiotic midge Polypedilum vanderplanki.</title>
        <authorList>
            <person name="Yoshida Y."/>
            <person name="Kikawada T."/>
            <person name="Gusev O."/>
        </authorList>
    </citation>
    <scope>NUCLEOTIDE SEQUENCE</scope>
    <source>
        <strain evidence="7">NIAS01</strain>
        <tissue evidence="7">Whole body or cell culture</tissue>
    </source>
</reference>
<evidence type="ECO:0000313" key="8">
    <source>
        <dbReference type="Proteomes" id="UP001107558"/>
    </source>
</evidence>
<accession>A0A9J6CGG1</accession>
<dbReference type="Pfam" id="PF04752">
    <property type="entry name" value="ChaC"/>
    <property type="match status" value="1"/>
</dbReference>
<evidence type="ECO:0000256" key="5">
    <source>
        <dbReference type="ARBA" id="ARBA00045227"/>
    </source>
</evidence>
<dbReference type="AlphaFoldDB" id="A0A9J6CGG1"/>
<comment type="similarity">
    <text evidence="1">Belongs to the gamma-glutamylcyclotransferase family. ChaC subfamily.</text>
</comment>
<keyword evidence="8" id="KW-1185">Reference proteome</keyword>
<dbReference type="GO" id="GO:0006751">
    <property type="term" value="P:glutathione catabolic process"/>
    <property type="evidence" value="ECO:0007669"/>
    <property type="project" value="InterPro"/>
</dbReference>
<comment type="function">
    <text evidence="5">Catalyzes the cleavage of glutathione into 5-oxo-L-proline and a Cys-Gly dipeptide. Acts specifically on glutathione, but not on other gamma-glutamyl peptides.</text>
</comment>
<dbReference type="InterPro" id="IPR036568">
    <property type="entry name" value="GGCT-like_sf"/>
</dbReference>
<keyword evidence="3" id="KW-0456">Lyase</keyword>
<dbReference type="InterPro" id="IPR013024">
    <property type="entry name" value="GGCT-like"/>
</dbReference>
<sequence>MDSVNNICQNCNELWVFGYGSLVWKNADFEFESSVAGFLKGFKRRFYQNSIDHRGTEKFPGRVVTLIKSDDQNERVYGMGYKISNDKIMKVLNHLDYREKNGYERCETFFYPINNEQLKKKTIVYVANETNPSWNSDHDLHSIARQVFKAIGPSGDNISYVYNLCNAMREHFPNHYHEDRHLFELEKLLKEMKEKASE</sequence>
<evidence type="ECO:0000256" key="1">
    <source>
        <dbReference type="ARBA" id="ARBA00009662"/>
    </source>
</evidence>
<comment type="caution">
    <text evidence="7">The sequence shown here is derived from an EMBL/GenBank/DDBJ whole genome shotgun (WGS) entry which is preliminary data.</text>
</comment>
<evidence type="ECO:0000256" key="4">
    <source>
        <dbReference type="ARBA" id="ARBA00043195"/>
    </source>
</evidence>